<keyword evidence="1" id="KW-0472">Membrane</keyword>
<dbReference type="Pfam" id="PF12389">
    <property type="entry name" value="Peptidase_M73"/>
    <property type="match status" value="1"/>
</dbReference>
<dbReference type="InterPro" id="IPR023833">
    <property type="entry name" value="Signal_pept_SipW-depend-type"/>
</dbReference>
<protein>
    <submittedName>
        <fullName evidence="2">Uncharacterized protein</fullName>
    </submittedName>
</protein>
<accession>A0A1W9NW83</accession>
<evidence type="ECO:0000313" key="3">
    <source>
        <dbReference type="Proteomes" id="UP000192520"/>
    </source>
</evidence>
<dbReference type="InterPro" id="IPR022121">
    <property type="entry name" value="Peptidase_M73_camelysin"/>
</dbReference>
<sequence length="109" mass="11221">MNKKIIISLSVIGIVTAIVIGGTAAYFSDTETSKNNTFAAGTMDLDIDGDDAIVQTMNLSNKAPGDSGSESATLKNSGSLDGELDIAMGAVANYPCTDGATPKWLCILM</sequence>
<dbReference type="EMBL" id="MZGJ01000036">
    <property type="protein sequence ID" value="OQX50334.1"/>
    <property type="molecule type" value="Genomic_DNA"/>
</dbReference>
<proteinExistence type="predicted"/>
<dbReference type="AlphaFoldDB" id="A0A1W9NW83"/>
<reference evidence="3" key="1">
    <citation type="submission" date="2017-03" db="EMBL/GenBank/DDBJ databases">
        <title>Novel pathways for hydrocarbon cycling and metabolic interdependencies in hydrothermal sediment communities.</title>
        <authorList>
            <person name="Dombrowski N."/>
            <person name="Seitz K."/>
            <person name="Teske A."/>
            <person name="Baker B."/>
        </authorList>
    </citation>
    <scope>NUCLEOTIDE SEQUENCE [LARGE SCALE GENOMIC DNA]</scope>
</reference>
<feature type="transmembrane region" description="Helical" evidence="1">
    <location>
        <begin position="6"/>
        <end position="27"/>
    </location>
</feature>
<keyword evidence="1" id="KW-1133">Transmembrane helix</keyword>
<name>A0A1W9NW83_UNCC3</name>
<dbReference type="Proteomes" id="UP000192520">
    <property type="component" value="Unassembled WGS sequence"/>
</dbReference>
<organism evidence="2 3">
    <name type="scientific">candidate division CPR3 bacterium 4484_211</name>
    <dbReference type="NCBI Taxonomy" id="1968527"/>
    <lineage>
        <taxon>Bacteria</taxon>
        <taxon>Bacteria division CPR3</taxon>
    </lineage>
</organism>
<dbReference type="STRING" id="1968527.B5M47_03920"/>
<dbReference type="NCBIfam" id="TIGR04088">
    <property type="entry name" value="cognate_SipW"/>
    <property type="match status" value="1"/>
</dbReference>
<comment type="caution">
    <text evidence="2">The sequence shown here is derived from an EMBL/GenBank/DDBJ whole genome shotgun (WGS) entry which is preliminary data.</text>
</comment>
<evidence type="ECO:0000256" key="1">
    <source>
        <dbReference type="SAM" id="Phobius"/>
    </source>
</evidence>
<evidence type="ECO:0000313" key="2">
    <source>
        <dbReference type="EMBL" id="OQX50334.1"/>
    </source>
</evidence>
<keyword evidence="1" id="KW-0812">Transmembrane</keyword>
<gene>
    <name evidence="2" type="ORF">B5M47_03920</name>
</gene>